<keyword evidence="3" id="KW-0378">Hydrolase</keyword>
<feature type="domain" description="Helicase C-terminal" evidence="9">
    <location>
        <begin position="368"/>
        <end position="541"/>
    </location>
</feature>
<dbReference type="PROSITE" id="PS51194">
    <property type="entry name" value="HELICASE_CTER"/>
    <property type="match status" value="1"/>
</dbReference>
<keyword evidence="11" id="KW-1185">Reference proteome</keyword>
<evidence type="ECO:0000256" key="2">
    <source>
        <dbReference type="ARBA" id="ARBA00022741"/>
    </source>
</evidence>
<evidence type="ECO:0000259" key="9">
    <source>
        <dbReference type="PROSITE" id="PS51194"/>
    </source>
</evidence>
<keyword evidence="4 10" id="KW-0347">Helicase</keyword>
<keyword evidence="2" id="KW-0547">Nucleotide-binding</keyword>
<dbReference type="SMART" id="SM00487">
    <property type="entry name" value="DEXDc"/>
    <property type="match status" value="1"/>
</dbReference>
<name>A0A9W9P3J4_PENCI</name>
<dbReference type="SMART" id="SM00490">
    <property type="entry name" value="HELICc"/>
    <property type="match status" value="1"/>
</dbReference>
<comment type="caution">
    <text evidence="10">The sequence shown here is derived from an EMBL/GenBank/DDBJ whole genome shotgun (WGS) entry which is preliminary data.</text>
</comment>
<dbReference type="PROSITE" id="PS51192">
    <property type="entry name" value="HELICASE_ATP_BIND_1"/>
    <property type="match status" value="1"/>
</dbReference>
<dbReference type="RefSeq" id="XP_056502238.1">
    <property type="nucleotide sequence ID" value="XM_056642826.1"/>
</dbReference>
<keyword evidence="5" id="KW-0067">ATP-binding</keyword>
<dbReference type="Gene3D" id="1.20.120.1080">
    <property type="match status" value="1"/>
</dbReference>
<evidence type="ECO:0000256" key="4">
    <source>
        <dbReference type="ARBA" id="ARBA00022806"/>
    </source>
</evidence>
<reference evidence="10" key="1">
    <citation type="submission" date="2022-11" db="EMBL/GenBank/DDBJ databases">
        <authorList>
            <person name="Petersen C."/>
        </authorList>
    </citation>
    <scope>NUCLEOTIDE SEQUENCE</scope>
    <source>
        <strain evidence="10">IBT 23319</strain>
    </source>
</reference>
<evidence type="ECO:0000259" key="8">
    <source>
        <dbReference type="PROSITE" id="PS51192"/>
    </source>
</evidence>
<dbReference type="EMBL" id="JAPQKT010000003">
    <property type="protein sequence ID" value="KAJ5234738.1"/>
    <property type="molecule type" value="Genomic_DNA"/>
</dbReference>
<dbReference type="EC" id="3.6.4.13" evidence="1"/>
<accession>A0A9W9P3J4</accession>
<reference evidence="10" key="2">
    <citation type="journal article" date="2023" name="IMA Fungus">
        <title>Comparative genomic study of the Penicillium genus elucidates a diverse pangenome and 15 lateral gene transfer events.</title>
        <authorList>
            <person name="Petersen C."/>
            <person name="Sorensen T."/>
            <person name="Nielsen M.R."/>
            <person name="Sondergaard T.E."/>
            <person name="Sorensen J.L."/>
            <person name="Fitzpatrick D.A."/>
            <person name="Frisvad J.C."/>
            <person name="Nielsen K.L."/>
        </authorList>
    </citation>
    <scope>NUCLEOTIDE SEQUENCE</scope>
    <source>
        <strain evidence="10">IBT 23319</strain>
    </source>
</reference>
<feature type="compositionally biased region" description="Basic residues" evidence="7">
    <location>
        <begin position="34"/>
        <end position="43"/>
    </location>
</feature>
<dbReference type="FunFam" id="3.40.50.300:FF:000145">
    <property type="entry name" value="probable ATP-dependent RNA helicase DHX40"/>
    <property type="match status" value="1"/>
</dbReference>
<dbReference type="InterPro" id="IPR014001">
    <property type="entry name" value="Helicase_ATP-bd"/>
</dbReference>
<dbReference type="AlphaFoldDB" id="A0A9W9P3J4"/>
<dbReference type="OrthoDB" id="10253254at2759"/>
<dbReference type="GO" id="GO:0003724">
    <property type="term" value="F:RNA helicase activity"/>
    <property type="evidence" value="ECO:0007669"/>
    <property type="project" value="UniProtKB-EC"/>
</dbReference>
<dbReference type="Pfam" id="PF21010">
    <property type="entry name" value="HA2_C"/>
    <property type="match status" value="1"/>
</dbReference>
<sequence>MPEKVKTYFGDSDDEPVNQTPNPPVEPPIEEPGRKKRRNKKRKRDEPTDEPPSSHDKPVIPEEPITSSLPVTENSESVLGTTGHDRNGVEKAQLGKSVPKPKHNSKPKSLDNKTNFTSLREKANTLYEQRKKLPIFGHANEIRKKLRDQDVMLLVGETGSGKSTQIPQFLVNEFWCRPTDTKITQKDGKEKSIKVGGCIAITQPRRVAAISLARRVAEEMGTPLGSSSPASKVGYSVRFDTSTSPSTRVKFLTEGMLLQEMLHDPWLTKYSAVVVDEVHERGVNVDLVTGFLRNLVSDMESLQGFFQEGFKLQAEEQKRIQNGSAKVEKEEERSKDISVCHIKGRQFPVKTIYSPEPVHDFVDAALKIIFQIHYKEPMPGDILVFLTGQETVEALEHLVNEYAIGMDPALPKVQVLPLFAALPQAAQQRVFMPAPPRTRKIVLSTNIAETSVTVSGVRYVVDCGKAKIKQFRSRLGLDSLLVKPISKSAAIQRKGRAGREAPGQCFRLYTEKDYLTLDETNTPEILRCDLSQALLNMKARGVDDIVRFPFLTRPPREALEKALLQLLNIEALEETGSISEIGRHIAKLPLTPTLGRVLLAAAENGADCLTDVIDIISCLSVENIFLNANSEEKKEAAETARRDLYRREGDHLTMLATVRAYAAENADRKSWAERHLVSHRAMQSVMDVRKQLRTQCRQAQLLPGDQRNDHFPDPSPVLILQSFLRGFATNTARLVPDGSYRTVVGNQTVAIHPSSVLFGKKVEAIMYNEFVFTNRSYARGVSAVQMDWVGEALAG</sequence>
<evidence type="ECO:0000256" key="7">
    <source>
        <dbReference type="SAM" id="MobiDB-lite"/>
    </source>
</evidence>
<feature type="region of interest" description="Disordered" evidence="7">
    <location>
        <begin position="1"/>
        <end position="117"/>
    </location>
</feature>
<dbReference type="PANTHER" id="PTHR18934">
    <property type="entry name" value="ATP-DEPENDENT RNA HELICASE"/>
    <property type="match status" value="1"/>
</dbReference>
<feature type="compositionally biased region" description="Polar residues" evidence="7">
    <location>
        <begin position="65"/>
        <end position="80"/>
    </location>
</feature>
<dbReference type="SMART" id="SM00847">
    <property type="entry name" value="HA2"/>
    <property type="match status" value="1"/>
</dbReference>
<protein>
    <recommendedName>
        <fullName evidence="1">RNA helicase</fullName>
        <ecNumber evidence="1">3.6.4.13</ecNumber>
    </recommendedName>
</protein>
<gene>
    <name evidence="10" type="ORF">N7469_003906</name>
</gene>
<proteinExistence type="predicted"/>
<comment type="catalytic activity">
    <reaction evidence="6">
        <text>ATP + H2O = ADP + phosphate + H(+)</text>
        <dbReference type="Rhea" id="RHEA:13065"/>
        <dbReference type="ChEBI" id="CHEBI:15377"/>
        <dbReference type="ChEBI" id="CHEBI:15378"/>
        <dbReference type="ChEBI" id="CHEBI:30616"/>
        <dbReference type="ChEBI" id="CHEBI:43474"/>
        <dbReference type="ChEBI" id="CHEBI:456216"/>
        <dbReference type="EC" id="3.6.4.13"/>
    </reaction>
</comment>
<dbReference type="CDD" id="cd17917">
    <property type="entry name" value="DEXHc_RHA-like"/>
    <property type="match status" value="1"/>
</dbReference>
<dbReference type="PROSITE" id="PS00690">
    <property type="entry name" value="DEAH_ATP_HELICASE"/>
    <property type="match status" value="1"/>
</dbReference>
<evidence type="ECO:0000256" key="6">
    <source>
        <dbReference type="ARBA" id="ARBA00047984"/>
    </source>
</evidence>
<evidence type="ECO:0000313" key="10">
    <source>
        <dbReference type="EMBL" id="KAJ5234738.1"/>
    </source>
</evidence>
<evidence type="ECO:0000256" key="5">
    <source>
        <dbReference type="ARBA" id="ARBA00022840"/>
    </source>
</evidence>
<dbReference type="Proteomes" id="UP001147733">
    <property type="component" value="Unassembled WGS sequence"/>
</dbReference>
<dbReference type="InterPro" id="IPR001650">
    <property type="entry name" value="Helicase_C-like"/>
</dbReference>
<dbReference type="InterPro" id="IPR002464">
    <property type="entry name" value="DNA/RNA_helicase_DEAH_CS"/>
</dbReference>
<dbReference type="InterPro" id="IPR007502">
    <property type="entry name" value="Helicase-assoc_dom"/>
</dbReference>
<dbReference type="GeneID" id="81381993"/>
<dbReference type="GO" id="GO:0003725">
    <property type="term" value="F:double-stranded RNA binding"/>
    <property type="evidence" value="ECO:0007669"/>
    <property type="project" value="TreeGrafter"/>
</dbReference>
<dbReference type="GO" id="GO:0005730">
    <property type="term" value="C:nucleolus"/>
    <property type="evidence" value="ECO:0007669"/>
    <property type="project" value="TreeGrafter"/>
</dbReference>
<feature type="domain" description="Helicase ATP-binding" evidence="8">
    <location>
        <begin position="143"/>
        <end position="310"/>
    </location>
</feature>
<dbReference type="SUPFAM" id="SSF52540">
    <property type="entry name" value="P-loop containing nucleoside triphosphate hydrolases"/>
    <property type="match status" value="1"/>
</dbReference>
<dbReference type="Gene3D" id="3.40.50.300">
    <property type="entry name" value="P-loop containing nucleotide triphosphate hydrolases"/>
    <property type="match status" value="2"/>
</dbReference>
<dbReference type="CDD" id="cd18791">
    <property type="entry name" value="SF2_C_RHA"/>
    <property type="match status" value="1"/>
</dbReference>
<dbReference type="GO" id="GO:1990904">
    <property type="term" value="C:ribonucleoprotein complex"/>
    <property type="evidence" value="ECO:0007669"/>
    <property type="project" value="UniProtKB-ARBA"/>
</dbReference>
<dbReference type="Pfam" id="PF07717">
    <property type="entry name" value="OB_NTP_bind"/>
    <property type="match status" value="1"/>
</dbReference>
<dbReference type="InterPro" id="IPR048333">
    <property type="entry name" value="HA2_WH"/>
</dbReference>
<dbReference type="GO" id="GO:0016787">
    <property type="term" value="F:hydrolase activity"/>
    <property type="evidence" value="ECO:0007669"/>
    <property type="project" value="UniProtKB-KW"/>
</dbReference>
<dbReference type="PANTHER" id="PTHR18934:SF118">
    <property type="entry name" value="ATP-DEPENDENT RNA HELICASE DHX33"/>
    <property type="match status" value="1"/>
</dbReference>
<evidence type="ECO:0000256" key="1">
    <source>
        <dbReference type="ARBA" id="ARBA00012552"/>
    </source>
</evidence>
<organism evidence="10 11">
    <name type="scientific">Penicillium citrinum</name>
    <dbReference type="NCBI Taxonomy" id="5077"/>
    <lineage>
        <taxon>Eukaryota</taxon>
        <taxon>Fungi</taxon>
        <taxon>Dikarya</taxon>
        <taxon>Ascomycota</taxon>
        <taxon>Pezizomycotina</taxon>
        <taxon>Eurotiomycetes</taxon>
        <taxon>Eurotiomycetidae</taxon>
        <taxon>Eurotiales</taxon>
        <taxon>Aspergillaceae</taxon>
        <taxon>Penicillium</taxon>
    </lineage>
</organism>
<dbReference type="GO" id="GO:0045943">
    <property type="term" value="P:positive regulation of transcription by RNA polymerase I"/>
    <property type="evidence" value="ECO:0007669"/>
    <property type="project" value="TreeGrafter"/>
</dbReference>
<dbReference type="Pfam" id="PF00271">
    <property type="entry name" value="Helicase_C"/>
    <property type="match status" value="1"/>
</dbReference>
<dbReference type="Pfam" id="PF04408">
    <property type="entry name" value="WHD_HA2"/>
    <property type="match status" value="1"/>
</dbReference>
<dbReference type="InterPro" id="IPR027417">
    <property type="entry name" value="P-loop_NTPase"/>
</dbReference>
<evidence type="ECO:0000313" key="11">
    <source>
        <dbReference type="Proteomes" id="UP001147733"/>
    </source>
</evidence>
<dbReference type="InterPro" id="IPR011709">
    <property type="entry name" value="DEAD-box_helicase_OB_fold"/>
</dbReference>
<dbReference type="GO" id="GO:0005524">
    <property type="term" value="F:ATP binding"/>
    <property type="evidence" value="ECO:0007669"/>
    <property type="project" value="UniProtKB-KW"/>
</dbReference>
<evidence type="ECO:0000256" key="3">
    <source>
        <dbReference type="ARBA" id="ARBA00022801"/>
    </source>
</evidence>